<keyword evidence="1" id="KW-0472">Membrane</keyword>
<keyword evidence="3" id="KW-1185">Reference proteome</keyword>
<evidence type="ECO:0000313" key="3">
    <source>
        <dbReference type="Proteomes" id="UP000233551"/>
    </source>
</evidence>
<feature type="transmembrane region" description="Helical" evidence="1">
    <location>
        <begin position="120"/>
        <end position="143"/>
    </location>
</feature>
<reference evidence="2 3" key="1">
    <citation type="submission" date="2017-11" db="EMBL/GenBank/DDBJ databases">
        <title>De-novo sequencing of pomegranate (Punica granatum L.) genome.</title>
        <authorList>
            <person name="Akparov Z."/>
            <person name="Amiraslanov A."/>
            <person name="Hajiyeva S."/>
            <person name="Abbasov M."/>
            <person name="Kaur K."/>
            <person name="Hamwieh A."/>
            <person name="Solovyev V."/>
            <person name="Salamov A."/>
            <person name="Braich B."/>
            <person name="Kosarev P."/>
            <person name="Mahmoud A."/>
            <person name="Hajiyev E."/>
            <person name="Babayeva S."/>
            <person name="Izzatullayeva V."/>
            <person name="Mammadov A."/>
            <person name="Mammadov A."/>
            <person name="Sharifova S."/>
            <person name="Ojaghi J."/>
            <person name="Eynullazada K."/>
            <person name="Bayramov B."/>
            <person name="Abdulazimova A."/>
            <person name="Shahmuradov I."/>
        </authorList>
    </citation>
    <scope>NUCLEOTIDE SEQUENCE [LARGE SCALE GENOMIC DNA]</scope>
    <source>
        <strain evidence="3">cv. AG2017</strain>
        <tissue evidence="2">Leaf</tissue>
    </source>
</reference>
<sequence>MDTTKVSASTGATSITTLGPSSINLSCIRQTSFIVGPISNSRRSRRGMGYNLWVVLQGRATLVMLVRPSQSHRSTCSVRDVQYGRIYALLKGKSCKLQGSMTSLLLLDGLNQSIGPHRRLFSAISIASLGPSSLSFSIILQIWFIVGPINDSRLFRSNMRIRIALLISLSLLSSLCFFSCSSITHCDLLHKKGLPVLVHQDRAWEPHLGLGLVLTIDDHTHRDTTQNAELPHLLEKALLSLVVYMWPSLTGHHGQ</sequence>
<comment type="caution">
    <text evidence="2">The sequence shown here is derived from an EMBL/GenBank/DDBJ whole genome shotgun (WGS) entry which is preliminary data.</text>
</comment>
<dbReference type="EMBL" id="PGOL01002430">
    <property type="protein sequence ID" value="PKI48163.1"/>
    <property type="molecule type" value="Genomic_DNA"/>
</dbReference>
<organism evidence="2 3">
    <name type="scientific">Punica granatum</name>
    <name type="common">Pomegranate</name>
    <dbReference type="NCBI Taxonomy" id="22663"/>
    <lineage>
        <taxon>Eukaryota</taxon>
        <taxon>Viridiplantae</taxon>
        <taxon>Streptophyta</taxon>
        <taxon>Embryophyta</taxon>
        <taxon>Tracheophyta</taxon>
        <taxon>Spermatophyta</taxon>
        <taxon>Magnoliopsida</taxon>
        <taxon>eudicotyledons</taxon>
        <taxon>Gunneridae</taxon>
        <taxon>Pentapetalae</taxon>
        <taxon>rosids</taxon>
        <taxon>malvids</taxon>
        <taxon>Myrtales</taxon>
        <taxon>Lythraceae</taxon>
        <taxon>Punica</taxon>
    </lineage>
</organism>
<feature type="transmembrane region" description="Helical" evidence="1">
    <location>
        <begin position="163"/>
        <end position="184"/>
    </location>
</feature>
<evidence type="ECO:0000256" key="1">
    <source>
        <dbReference type="SAM" id="Phobius"/>
    </source>
</evidence>
<protein>
    <submittedName>
        <fullName evidence="2">Uncharacterized protein</fullName>
    </submittedName>
</protein>
<gene>
    <name evidence="2" type="ORF">CRG98_031428</name>
</gene>
<accession>A0A2I0IWN3</accession>
<dbReference type="AlphaFoldDB" id="A0A2I0IWN3"/>
<evidence type="ECO:0000313" key="2">
    <source>
        <dbReference type="EMBL" id="PKI48163.1"/>
    </source>
</evidence>
<keyword evidence="1" id="KW-0812">Transmembrane</keyword>
<dbReference type="Proteomes" id="UP000233551">
    <property type="component" value="Unassembled WGS sequence"/>
</dbReference>
<name>A0A2I0IWN3_PUNGR</name>
<proteinExistence type="predicted"/>
<keyword evidence="1" id="KW-1133">Transmembrane helix</keyword>